<keyword evidence="2" id="KW-1185">Reference proteome</keyword>
<gene>
    <name evidence="1" type="ORF">Mterra_00250</name>
</gene>
<evidence type="ECO:0000313" key="2">
    <source>
        <dbReference type="Proteomes" id="UP000265715"/>
    </source>
</evidence>
<accession>A0A399F378</accession>
<evidence type="ECO:0000313" key="1">
    <source>
        <dbReference type="EMBL" id="RIH90648.1"/>
    </source>
</evidence>
<protein>
    <submittedName>
        <fullName evidence="1">Uncharacterized protein</fullName>
    </submittedName>
</protein>
<name>A0A399F378_9DEIN</name>
<sequence>MGASVANLEELTSVRTVELLKHHTPQVSELLEQARNLQRLARQVETGWGQIPAEAKIILKDFGYSLNQSYLRPNPWQMPRVISFLIKAVIKGEIPALLKFGNALLEAQEAILCQVERENSSYQAAVADAIDDVVGGRDPGREMSLEEFRELVKTGKALHH</sequence>
<proteinExistence type="predicted"/>
<comment type="caution">
    <text evidence="1">The sequence shown here is derived from an EMBL/GenBank/DDBJ whole genome shotgun (WGS) entry which is preliminary data.</text>
</comment>
<organism evidence="1 2">
    <name type="scientific">Calidithermus terrae</name>
    <dbReference type="NCBI Taxonomy" id="1408545"/>
    <lineage>
        <taxon>Bacteria</taxon>
        <taxon>Thermotogati</taxon>
        <taxon>Deinococcota</taxon>
        <taxon>Deinococci</taxon>
        <taxon>Thermales</taxon>
        <taxon>Thermaceae</taxon>
        <taxon>Calidithermus</taxon>
    </lineage>
</organism>
<dbReference type="AlphaFoldDB" id="A0A399F378"/>
<reference evidence="1 2" key="1">
    <citation type="submission" date="2018-08" db="EMBL/GenBank/DDBJ databases">
        <title>Meiothermus terrae DSM 26712 genome sequencing project.</title>
        <authorList>
            <person name="Da Costa M.S."/>
            <person name="Albuquerque L."/>
            <person name="Raposo P."/>
            <person name="Froufe H.J.C."/>
            <person name="Barroso C.S."/>
            <person name="Egas C."/>
        </authorList>
    </citation>
    <scope>NUCLEOTIDE SEQUENCE [LARGE SCALE GENOMIC DNA]</scope>
    <source>
        <strain evidence="1 2">DSM 26712</strain>
    </source>
</reference>
<dbReference type="Proteomes" id="UP000265715">
    <property type="component" value="Unassembled WGS sequence"/>
</dbReference>
<dbReference type="EMBL" id="QXDL01000005">
    <property type="protein sequence ID" value="RIH90648.1"/>
    <property type="molecule type" value="Genomic_DNA"/>
</dbReference>